<dbReference type="GO" id="GO:0015213">
    <property type="term" value="F:uridine transmembrane transporter activity"/>
    <property type="evidence" value="ECO:0007669"/>
    <property type="project" value="UniProtKB-ARBA"/>
</dbReference>
<evidence type="ECO:0000313" key="9">
    <source>
        <dbReference type="Proteomes" id="UP001142489"/>
    </source>
</evidence>
<feature type="transmembrane region" description="Helical" evidence="7">
    <location>
        <begin position="451"/>
        <end position="474"/>
    </location>
</feature>
<evidence type="ECO:0000256" key="2">
    <source>
        <dbReference type="ARBA" id="ARBA00007965"/>
    </source>
</evidence>
<evidence type="ECO:0000256" key="4">
    <source>
        <dbReference type="ARBA" id="ARBA00022692"/>
    </source>
</evidence>
<evidence type="ECO:0000256" key="5">
    <source>
        <dbReference type="ARBA" id="ARBA00022989"/>
    </source>
</evidence>
<dbReference type="OrthoDB" id="46396at2759"/>
<comment type="similarity">
    <text evidence="2">Belongs to the SLC29A/ENT transporter (TC 2.A.57) family.</text>
</comment>
<keyword evidence="6 7" id="KW-0472">Membrane</keyword>
<reference evidence="8" key="1">
    <citation type="journal article" date="2023" name="DNA Res.">
        <title>Chromosome-level genome assembly of Phrynocephalus forsythii using third-generation DNA sequencing and Hi-C analysis.</title>
        <authorList>
            <person name="Qi Y."/>
            <person name="Zhao W."/>
            <person name="Zhao Y."/>
            <person name="Niu C."/>
            <person name="Cao S."/>
            <person name="Zhang Y."/>
        </authorList>
    </citation>
    <scope>NUCLEOTIDE SEQUENCE</scope>
    <source>
        <tissue evidence="8">Muscle</tissue>
    </source>
</reference>
<dbReference type="AlphaFoldDB" id="A0A9Q1ASB3"/>
<sequence length="478" mass="52127">MASRELPKDSFHCVGVIFFLLGLGTLLPWNFFITAIPYFQSRLVTGNCSAGEEQENGTTAGFEPVPRCSDDFNFSNWLALLSQLPLLLFTLLNSLLYQCIPEALRILGSLGGILFLFVLTAILVKVEMSPQAFFSVTMASVWFLNSFCAVLQGSIFGQLGAFPQRYSTLFLSGQGMAGTFAAAAMLLSMASGADPQTSALSYFVTPCVGTLISIICYLWLPHKDFARHYLDKQPQEEPGCEAETKAGLLSLEDITTAVPDGPQGELLNLSNGNAITLEQEDPGCPPEMVNGNSGPGLDAPPKPSVLGVLRKIWQLALCIVMVFSVTLSVFPAITASVASASENVTWNKFFTPVCCFLLFNVLDWLGRSATSYFLWPEKLLPLVPVAVGLRLLFVPLLLLCNIPQRNYLPTLFQQDAWFILFMVVFSLSNGYFVSLTMCLAPKQVHRHESELAGAIMTFFLALGLSCGAGLSFILRALL</sequence>
<evidence type="ECO:0008006" key="10">
    <source>
        <dbReference type="Google" id="ProtNLM"/>
    </source>
</evidence>
<dbReference type="GO" id="GO:0035344">
    <property type="term" value="P:hypoxanthine transport"/>
    <property type="evidence" value="ECO:0007669"/>
    <property type="project" value="TreeGrafter"/>
</dbReference>
<name>A0A9Q1ASB3_9SAUR</name>
<organism evidence="8 9">
    <name type="scientific">Phrynocephalus forsythii</name>
    <dbReference type="NCBI Taxonomy" id="171643"/>
    <lineage>
        <taxon>Eukaryota</taxon>
        <taxon>Metazoa</taxon>
        <taxon>Chordata</taxon>
        <taxon>Craniata</taxon>
        <taxon>Vertebrata</taxon>
        <taxon>Euteleostomi</taxon>
        <taxon>Lepidosauria</taxon>
        <taxon>Squamata</taxon>
        <taxon>Bifurcata</taxon>
        <taxon>Unidentata</taxon>
        <taxon>Episquamata</taxon>
        <taxon>Toxicofera</taxon>
        <taxon>Iguania</taxon>
        <taxon>Acrodonta</taxon>
        <taxon>Agamidae</taxon>
        <taxon>Agaminae</taxon>
        <taxon>Phrynocephalus</taxon>
    </lineage>
</organism>
<evidence type="ECO:0000256" key="7">
    <source>
        <dbReference type="SAM" id="Phobius"/>
    </source>
</evidence>
<feature type="transmembrane region" description="Helical" evidence="7">
    <location>
        <begin position="416"/>
        <end position="439"/>
    </location>
</feature>
<keyword evidence="4 7" id="KW-0812">Transmembrane</keyword>
<dbReference type="GO" id="GO:0015853">
    <property type="term" value="P:adenine transport"/>
    <property type="evidence" value="ECO:0007669"/>
    <property type="project" value="TreeGrafter"/>
</dbReference>
<comment type="caution">
    <text evidence="8">The sequence shown here is derived from an EMBL/GenBank/DDBJ whole genome shotgun (WGS) entry which is preliminary data.</text>
</comment>
<dbReference type="GO" id="GO:0015854">
    <property type="term" value="P:guanine transport"/>
    <property type="evidence" value="ECO:0007669"/>
    <property type="project" value="TreeGrafter"/>
</dbReference>
<feature type="transmembrane region" description="Helical" evidence="7">
    <location>
        <begin position="12"/>
        <end position="33"/>
    </location>
</feature>
<dbReference type="InterPro" id="IPR036259">
    <property type="entry name" value="MFS_trans_sf"/>
</dbReference>
<dbReference type="GO" id="GO:0035364">
    <property type="term" value="P:thymine transport"/>
    <property type="evidence" value="ECO:0007669"/>
    <property type="project" value="TreeGrafter"/>
</dbReference>
<proteinExistence type="inferred from homology"/>
<feature type="transmembrane region" description="Helical" evidence="7">
    <location>
        <begin position="199"/>
        <end position="220"/>
    </location>
</feature>
<feature type="transmembrane region" description="Helical" evidence="7">
    <location>
        <begin position="312"/>
        <end position="337"/>
    </location>
</feature>
<dbReference type="PIRSF" id="PIRSF016379">
    <property type="entry name" value="ENT"/>
    <property type="match status" value="1"/>
</dbReference>
<evidence type="ECO:0000313" key="8">
    <source>
        <dbReference type="EMBL" id="KAJ7307460.1"/>
    </source>
</evidence>
<evidence type="ECO:0000256" key="3">
    <source>
        <dbReference type="ARBA" id="ARBA00022448"/>
    </source>
</evidence>
<dbReference type="Pfam" id="PF01733">
    <property type="entry name" value="Nucleoside_tran"/>
    <property type="match status" value="1"/>
</dbReference>
<gene>
    <name evidence="8" type="ORF">JRQ81_009481</name>
</gene>
<comment type="subcellular location">
    <subcellularLocation>
        <location evidence="1">Basolateral cell membrane</location>
        <topology evidence="1">Multi-pass membrane protein</topology>
    </subcellularLocation>
</comment>
<feature type="transmembrane region" description="Helical" evidence="7">
    <location>
        <begin position="349"/>
        <end position="367"/>
    </location>
</feature>
<dbReference type="PANTHER" id="PTHR10332">
    <property type="entry name" value="EQUILIBRATIVE NUCLEOSIDE TRANSPORTER"/>
    <property type="match status" value="1"/>
</dbReference>
<keyword evidence="9" id="KW-1185">Reference proteome</keyword>
<dbReference type="InterPro" id="IPR002259">
    <property type="entry name" value="Eqnu_transpt"/>
</dbReference>
<evidence type="ECO:0000256" key="6">
    <source>
        <dbReference type="ARBA" id="ARBA00023136"/>
    </source>
</evidence>
<dbReference type="NCBIfam" id="TIGR00939">
    <property type="entry name" value="2a57"/>
    <property type="match status" value="1"/>
</dbReference>
<feature type="transmembrane region" description="Helical" evidence="7">
    <location>
        <begin position="168"/>
        <end position="187"/>
    </location>
</feature>
<dbReference type="Proteomes" id="UP001142489">
    <property type="component" value="Unassembled WGS sequence"/>
</dbReference>
<keyword evidence="5 7" id="KW-1133">Transmembrane helix</keyword>
<dbReference type="EMBL" id="JAPFRF010000019">
    <property type="protein sequence ID" value="KAJ7307460.1"/>
    <property type="molecule type" value="Genomic_DNA"/>
</dbReference>
<dbReference type="PRINTS" id="PR01130">
    <property type="entry name" value="DERENTRNSPRT"/>
</dbReference>
<feature type="transmembrane region" description="Helical" evidence="7">
    <location>
        <begin position="132"/>
        <end position="156"/>
    </location>
</feature>
<feature type="transmembrane region" description="Helical" evidence="7">
    <location>
        <begin position="77"/>
        <end position="97"/>
    </location>
</feature>
<dbReference type="GO" id="GO:0016323">
    <property type="term" value="C:basolateral plasma membrane"/>
    <property type="evidence" value="ECO:0007669"/>
    <property type="project" value="UniProtKB-SubCell"/>
</dbReference>
<evidence type="ECO:0000256" key="1">
    <source>
        <dbReference type="ARBA" id="ARBA00004554"/>
    </source>
</evidence>
<dbReference type="SUPFAM" id="SSF103473">
    <property type="entry name" value="MFS general substrate transporter"/>
    <property type="match status" value="1"/>
</dbReference>
<keyword evidence="3" id="KW-0813">Transport</keyword>
<accession>A0A9Q1ASB3</accession>
<dbReference type="InterPro" id="IPR034764">
    <property type="entry name" value="ENT1/ENT2"/>
</dbReference>
<feature type="transmembrane region" description="Helical" evidence="7">
    <location>
        <begin position="104"/>
        <end position="126"/>
    </location>
</feature>
<feature type="transmembrane region" description="Helical" evidence="7">
    <location>
        <begin position="379"/>
        <end position="404"/>
    </location>
</feature>
<dbReference type="PANTHER" id="PTHR10332:SF8">
    <property type="entry name" value="EQUILIBRATIVE NUCLEOSIDE TRANSPORTER 2"/>
    <property type="match status" value="1"/>
</dbReference>
<protein>
    <recommendedName>
        <fullName evidence="10">Equilibrative nucleoside transporter 2</fullName>
    </recommendedName>
</protein>